<evidence type="ECO:0000256" key="1">
    <source>
        <dbReference type="ARBA" id="ARBA00022723"/>
    </source>
</evidence>
<accession>A0A022QIP9</accession>
<evidence type="ECO:0000259" key="5">
    <source>
        <dbReference type="Pfam" id="PF03107"/>
    </source>
</evidence>
<dbReference type="Pfam" id="PF03107">
    <property type="entry name" value="C1_2"/>
    <property type="match status" value="2"/>
</dbReference>
<keyword evidence="2" id="KW-0677">Repeat</keyword>
<dbReference type="SUPFAM" id="SSF57889">
    <property type="entry name" value="Cysteine-rich domain"/>
    <property type="match status" value="1"/>
</dbReference>
<dbReference type="STRING" id="4155.A0A022QIP9"/>
<evidence type="ECO:0000256" key="4">
    <source>
        <dbReference type="ARBA" id="ARBA00022833"/>
    </source>
</evidence>
<reference evidence="6 7" key="1">
    <citation type="journal article" date="2013" name="Proc. Natl. Acad. Sci. U.S.A.">
        <title>Fine-scale variation in meiotic recombination in Mimulus inferred from population shotgun sequencing.</title>
        <authorList>
            <person name="Hellsten U."/>
            <person name="Wright K.M."/>
            <person name="Jenkins J."/>
            <person name="Shu S."/>
            <person name="Yuan Y."/>
            <person name="Wessler S.R."/>
            <person name="Schmutz J."/>
            <person name="Willis J.H."/>
            <person name="Rokhsar D.S."/>
        </authorList>
    </citation>
    <scope>NUCLEOTIDE SEQUENCE [LARGE SCALE GENOMIC DNA]</scope>
    <source>
        <strain evidence="7">cv. DUN x IM62</strain>
    </source>
</reference>
<dbReference type="InterPro" id="IPR004146">
    <property type="entry name" value="DC1"/>
</dbReference>
<dbReference type="EMBL" id="KI631506">
    <property type="protein sequence ID" value="EYU27128.1"/>
    <property type="molecule type" value="Genomic_DNA"/>
</dbReference>
<organism evidence="6 7">
    <name type="scientific">Erythranthe guttata</name>
    <name type="common">Yellow monkey flower</name>
    <name type="synonym">Mimulus guttatus</name>
    <dbReference type="NCBI Taxonomy" id="4155"/>
    <lineage>
        <taxon>Eukaryota</taxon>
        <taxon>Viridiplantae</taxon>
        <taxon>Streptophyta</taxon>
        <taxon>Embryophyta</taxon>
        <taxon>Tracheophyta</taxon>
        <taxon>Spermatophyta</taxon>
        <taxon>Magnoliopsida</taxon>
        <taxon>eudicotyledons</taxon>
        <taxon>Gunneridae</taxon>
        <taxon>Pentapetalae</taxon>
        <taxon>asterids</taxon>
        <taxon>lamiids</taxon>
        <taxon>Lamiales</taxon>
        <taxon>Phrymaceae</taxon>
        <taxon>Erythranthe</taxon>
    </lineage>
</organism>
<name>A0A022QIP9_ERYGU</name>
<evidence type="ECO:0000313" key="7">
    <source>
        <dbReference type="Proteomes" id="UP000030748"/>
    </source>
</evidence>
<sequence length="456" mass="46824">MGRITSEPQKENPTTVTHFSHPHPLTLINTNHHHQQQQQTLNLSSSCSCSGCSLGISGTIYSCAICKDFFLHKKCFDMPKKITHPFHKEHPLTLLPVPAYEDGQFKCDACGEAGKCFSYHCKPCGVDLHVLCAAVPLTLTHSSHHMHKMDLSFESPYETKDFSCDICKKPGGDHWLYRCSPCGFDAHLSCARGAPPVSPRLHQPNVRTNLVGFQSQTPPPQQFTAFTRSAPVPPPPVQGQGFGPQFGGVPPPQIQSFGQHFAAPMQQNFGPPPPMMNNPAIGLPAGGLNHPHLVANRQHSEYMASYNATLQQIMGQSAALGGGAGGVGGGYAGRVGGVGGDSVQQMMQMISSINNGGGLGGGGGGISGVMNAFGGGGGGGLIPGVMNAIGGGGGGVGGGQDLLQTLMNAGGGIGGGGLDTMTSLLDGMGGGGLDTMASLLGGDGGGALDILGSLLG</sequence>
<evidence type="ECO:0000256" key="2">
    <source>
        <dbReference type="ARBA" id="ARBA00022737"/>
    </source>
</evidence>
<evidence type="ECO:0000256" key="3">
    <source>
        <dbReference type="ARBA" id="ARBA00022771"/>
    </source>
</evidence>
<dbReference type="PANTHER" id="PTHR46288:SF13">
    <property type="entry name" value="DC1 DOMAIN CONTAINING PROTEIN"/>
    <property type="match status" value="1"/>
</dbReference>
<keyword evidence="7" id="KW-1185">Reference proteome</keyword>
<proteinExistence type="predicted"/>
<keyword evidence="3" id="KW-0863">Zinc-finger</keyword>
<feature type="domain" description="DC1" evidence="5">
    <location>
        <begin position="85"/>
        <end position="133"/>
    </location>
</feature>
<keyword evidence="1" id="KW-0479">Metal-binding</keyword>
<keyword evidence="4" id="KW-0862">Zinc</keyword>
<dbReference type="Proteomes" id="UP000030748">
    <property type="component" value="Unassembled WGS sequence"/>
</dbReference>
<evidence type="ECO:0000313" key="6">
    <source>
        <dbReference type="EMBL" id="EYU27128.1"/>
    </source>
</evidence>
<dbReference type="InterPro" id="IPR046349">
    <property type="entry name" value="C1-like_sf"/>
</dbReference>
<feature type="domain" description="DC1" evidence="5">
    <location>
        <begin position="143"/>
        <end position="191"/>
    </location>
</feature>
<dbReference type="InterPro" id="IPR043145">
    <property type="entry name" value="Znf_ZZ_sf"/>
</dbReference>
<dbReference type="eggNOG" id="ENOG502S0HB">
    <property type="taxonomic scope" value="Eukaryota"/>
</dbReference>
<dbReference type="PANTHER" id="PTHR46288">
    <property type="entry name" value="PHORBOL-ESTER/DAG-TYPE DOMAIN-CONTAINING PROTEIN"/>
    <property type="match status" value="1"/>
</dbReference>
<dbReference type="GO" id="GO:0008270">
    <property type="term" value="F:zinc ion binding"/>
    <property type="evidence" value="ECO:0007669"/>
    <property type="project" value="UniProtKB-KW"/>
</dbReference>
<dbReference type="Gene3D" id="3.30.60.90">
    <property type="match status" value="1"/>
</dbReference>
<dbReference type="AlphaFoldDB" id="A0A022QIP9"/>
<gene>
    <name evidence="6" type="ORF">MIMGU_mgv1a022928mg</name>
</gene>
<protein>
    <recommendedName>
        <fullName evidence="5">DC1 domain-containing protein</fullName>
    </recommendedName>
</protein>